<sequence>PHSATMKETDREALATAVQRVAGMLQRPDQLDKVEQYRRREARKKASVEARLKAAIQSQLDGVRTGLSQLHNALNDVKDIQQSLADVSKDWKQSINTIESLRDVKDAVVQHSQLAAAVENLKNIFSVPEIVRETQDLIEQGALLQAHRKLMDLECSRDGLMCEQYRIDSGNTRDMTLIHGYFGSTQGLSDELAKQLWMVLQRSLVTVRRDPTLLVSVVRIIEREEKIDRRILDRKKQTGFVPPGRPKNWKEKMFAILDRTVTTRIEGTQADTRESDKMWLVRHLEIIRKYVLDDLTVAKNLMVQCFPRHYEIFQNLLHMYQQALRTRMQDLASEDLEANEIVSLLTWVLNTYTSVEMMGNAELSPEVDVSALEPLLSPSVVSELLDTYMSTLTVSRAPPLKRGHRRALVTSSPSGGLSAQHWQQSGVPLADSVGVGSRYKEEAQLYKEEHLRNRQQPQCYVQYMIAIINNCQTFKESIISLKRKYLKTEAEEGLCLSQPSMDGVLDAIAKEGCSSLLEEVFLDLEQHLNELMTKKWLLGSNAVDIICVTVEDYFNDFAKIKKPYKKVRGARERRVAPSAGAVLQGVGEDTEGHCDTIIAVAEVIKLTDPSLLYLEVSTLVSRYPDIRDDHIGALLAVRGDASRDMKQTIMETLEQGPTQASPNYVPIFKEIAVPSLNVNMAKLLK</sequence>
<dbReference type="GO" id="GO:0000145">
    <property type="term" value="C:exocyst"/>
    <property type="evidence" value="ECO:0007669"/>
    <property type="project" value="InterPro"/>
</dbReference>
<organism evidence="2 3">
    <name type="scientific">Jaculus jaculus</name>
    <name type="common">Lesser Egyptian jerboa</name>
    <dbReference type="NCBI Taxonomy" id="51337"/>
    <lineage>
        <taxon>Eukaryota</taxon>
        <taxon>Metazoa</taxon>
        <taxon>Chordata</taxon>
        <taxon>Craniata</taxon>
        <taxon>Vertebrata</taxon>
        <taxon>Euteleostomi</taxon>
        <taxon>Mammalia</taxon>
        <taxon>Eutheria</taxon>
        <taxon>Euarchontoglires</taxon>
        <taxon>Glires</taxon>
        <taxon>Rodentia</taxon>
        <taxon>Myomorpha</taxon>
        <taxon>Dipodoidea</taxon>
        <taxon>Dipodidae</taxon>
        <taxon>Dipodinae</taxon>
        <taxon>Jaculus</taxon>
    </lineage>
</organism>
<comment type="similarity">
    <text evidence="1">Belongs to the SEC6 family.</text>
</comment>
<evidence type="ECO:0000313" key="3">
    <source>
        <dbReference type="Proteomes" id="UP000694385"/>
    </source>
</evidence>
<dbReference type="InterPro" id="IPR042532">
    <property type="entry name" value="EXOC3/Sec6_C"/>
</dbReference>
<name>A0A8C5P334_JACJA</name>
<dbReference type="GO" id="GO:0051601">
    <property type="term" value="P:exocyst localization"/>
    <property type="evidence" value="ECO:0007669"/>
    <property type="project" value="TreeGrafter"/>
</dbReference>
<dbReference type="GeneTree" id="ENSGT01030000234613"/>
<dbReference type="Gene3D" id="1.10.357.70">
    <property type="entry name" value="Exocyst complex component Sec6, C-terminal domain"/>
    <property type="match status" value="1"/>
</dbReference>
<dbReference type="PANTHER" id="PTHR21292:SF13">
    <property type="entry name" value="EXOCYST COMPLEX COMPONENT 3"/>
    <property type="match status" value="1"/>
</dbReference>
<gene>
    <name evidence="2" type="primary">Exoc3</name>
</gene>
<dbReference type="AlphaFoldDB" id="A0A8C5P334"/>
<dbReference type="Ensembl" id="ENSJJAT00000025963.1">
    <property type="protein sequence ID" value="ENSJJAP00000019427.1"/>
    <property type="gene ID" value="ENSJJAG00000020371.1"/>
</dbReference>
<dbReference type="Proteomes" id="UP000694385">
    <property type="component" value="Unassembled WGS sequence"/>
</dbReference>
<protein>
    <recommendedName>
        <fullName evidence="4">Exocyst complex component 3</fullName>
    </recommendedName>
</protein>
<dbReference type="GO" id="GO:0006887">
    <property type="term" value="P:exocytosis"/>
    <property type="evidence" value="ECO:0007669"/>
    <property type="project" value="InterPro"/>
</dbReference>
<dbReference type="InterPro" id="IPR010326">
    <property type="entry name" value="EXOC3/Sec6"/>
</dbReference>
<evidence type="ECO:0000256" key="1">
    <source>
        <dbReference type="ARBA" id="ARBA00009447"/>
    </source>
</evidence>
<dbReference type="Gene3D" id="1.10.357.50">
    <property type="match status" value="1"/>
</dbReference>
<keyword evidence="3" id="KW-1185">Reference proteome</keyword>
<proteinExistence type="inferred from homology"/>
<reference evidence="2" key="1">
    <citation type="submission" date="2025-08" db="UniProtKB">
        <authorList>
            <consortium name="Ensembl"/>
        </authorList>
    </citation>
    <scope>IDENTIFICATION</scope>
</reference>
<accession>A0A8C5P334</accession>
<dbReference type="GO" id="GO:0000149">
    <property type="term" value="F:SNARE binding"/>
    <property type="evidence" value="ECO:0007669"/>
    <property type="project" value="TreeGrafter"/>
</dbReference>
<dbReference type="Pfam" id="PF06046">
    <property type="entry name" value="Sec6"/>
    <property type="match status" value="3"/>
</dbReference>
<reference evidence="2" key="2">
    <citation type="submission" date="2025-09" db="UniProtKB">
        <authorList>
            <consortium name="Ensembl"/>
        </authorList>
    </citation>
    <scope>IDENTIFICATION</scope>
</reference>
<evidence type="ECO:0008006" key="4">
    <source>
        <dbReference type="Google" id="ProtNLM"/>
    </source>
</evidence>
<dbReference type="PANTHER" id="PTHR21292">
    <property type="entry name" value="EXOCYST COMPLEX COMPONENT SEC6-RELATED"/>
    <property type="match status" value="1"/>
</dbReference>
<evidence type="ECO:0000313" key="2">
    <source>
        <dbReference type="Ensembl" id="ENSJJAP00000019427.1"/>
    </source>
</evidence>